<dbReference type="PANTHER" id="PTHR45982">
    <property type="entry name" value="REGULATOR OF CHROMOSOME CONDENSATION"/>
    <property type="match status" value="1"/>
</dbReference>
<gene>
    <name evidence="6" type="ORF">NADFUDRAFT_26437</name>
</gene>
<feature type="repeat" description="RCC1" evidence="3">
    <location>
        <begin position="207"/>
        <end position="259"/>
    </location>
</feature>
<keyword evidence="1" id="KW-0344">Guanine-nucleotide releasing factor</keyword>
<dbReference type="OrthoDB" id="61110at2759"/>
<name>A0A1E3PHA4_9ASCO</name>
<feature type="repeat" description="RCC1" evidence="3">
    <location>
        <begin position="392"/>
        <end position="446"/>
    </location>
</feature>
<feature type="repeat" description="RCC1" evidence="3">
    <location>
        <begin position="260"/>
        <end position="315"/>
    </location>
</feature>
<sequence>RRPRGAVDINAPATRKTEKLNVYVFGSGSMCELGLGPASKTKEVKRPRINSLVPIETVGIVDIAVGGAHTLCLDHAGSIWSWGGNDHGVLGRDTSKAAEQLKDMDAGSDSEDDDDGDLNELESTPAKVEDIPEGVKFVQVTATDNLSAALTEDGEVYTWGTFRNSEGVMGFNEQTMVQRSPVKMAGLNHIVQLAAGKDHMLALTTWGAVFAWGNGQQFQLGRKVLERSKMQGLSPREFGLKHIKFIGCGEFHAFAIDNDNRVMSWGLNQFGQCGLSETIEDGAMIDGPTYVDALDGKNITYITGGEHHSLALNEAGQVYVFGRIDSHECGIAVSDLPEYVVKDAGGRARCIPKPTLLTKADNGDEEDSDLLPPCKVIAAGSHHNLAISKTDGAVFSWGFGESYQVGQGPDGDDVATPTKIQNTATKGVNMVFAGAGGQFSVIAGLPKEN</sequence>
<keyword evidence="2" id="KW-0677">Repeat</keyword>
<dbReference type="PROSITE" id="PS50012">
    <property type="entry name" value="RCC1_3"/>
    <property type="match status" value="7"/>
</dbReference>
<feature type="repeat" description="RCC1" evidence="3">
    <location>
        <begin position="20"/>
        <end position="76"/>
    </location>
</feature>
<reference evidence="6 7" key="1">
    <citation type="journal article" date="2016" name="Proc. Natl. Acad. Sci. U.S.A.">
        <title>Comparative genomics of biotechnologically important yeasts.</title>
        <authorList>
            <person name="Riley R."/>
            <person name="Haridas S."/>
            <person name="Wolfe K.H."/>
            <person name="Lopes M.R."/>
            <person name="Hittinger C.T."/>
            <person name="Goeker M."/>
            <person name="Salamov A.A."/>
            <person name="Wisecaver J.H."/>
            <person name="Long T.M."/>
            <person name="Calvey C.H."/>
            <person name="Aerts A.L."/>
            <person name="Barry K.W."/>
            <person name="Choi C."/>
            <person name="Clum A."/>
            <person name="Coughlan A.Y."/>
            <person name="Deshpande S."/>
            <person name="Douglass A.P."/>
            <person name="Hanson S.J."/>
            <person name="Klenk H.-P."/>
            <person name="LaButti K.M."/>
            <person name="Lapidus A."/>
            <person name="Lindquist E.A."/>
            <person name="Lipzen A.M."/>
            <person name="Meier-Kolthoff J.P."/>
            <person name="Ohm R.A."/>
            <person name="Otillar R.P."/>
            <person name="Pangilinan J.L."/>
            <person name="Peng Y."/>
            <person name="Rokas A."/>
            <person name="Rosa C.A."/>
            <person name="Scheuner C."/>
            <person name="Sibirny A.A."/>
            <person name="Slot J.C."/>
            <person name="Stielow J.B."/>
            <person name="Sun H."/>
            <person name="Kurtzman C.P."/>
            <person name="Blackwell M."/>
            <person name="Grigoriev I.V."/>
            <person name="Jeffries T.W."/>
        </authorList>
    </citation>
    <scope>NUCLEOTIDE SEQUENCE [LARGE SCALE GENOMIC DNA]</scope>
    <source>
        <strain evidence="6 7">DSM 6958</strain>
    </source>
</reference>
<dbReference type="AlphaFoldDB" id="A0A1E3PHA4"/>
<protein>
    <submittedName>
        <fullName evidence="6">Nucleotide exchange factor for Gsp1p, localizes to the nucleus</fullName>
    </submittedName>
</protein>
<evidence type="ECO:0000313" key="7">
    <source>
        <dbReference type="Proteomes" id="UP000095009"/>
    </source>
</evidence>
<dbReference type="EMBL" id="KV454411">
    <property type="protein sequence ID" value="ODQ64690.1"/>
    <property type="molecule type" value="Genomic_DNA"/>
</dbReference>
<dbReference type="PRINTS" id="PR00633">
    <property type="entry name" value="RCCNDNSATION"/>
</dbReference>
<dbReference type="InterPro" id="IPR058923">
    <property type="entry name" value="RCC1-like_dom"/>
</dbReference>
<dbReference type="PROSITE" id="PS00626">
    <property type="entry name" value="RCC1_2"/>
    <property type="match status" value="2"/>
</dbReference>
<feature type="non-terminal residue" evidence="6">
    <location>
        <position position="1"/>
    </location>
</feature>
<feature type="compositionally biased region" description="Acidic residues" evidence="4">
    <location>
        <begin position="106"/>
        <end position="120"/>
    </location>
</feature>
<dbReference type="Gene3D" id="2.130.10.30">
    <property type="entry name" value="Regulator of chromosome condensation 1/beta-lactamase-inhibitor protein II"/>
    <property type="match status" value="1"/>
</dbReference>
<dbReference type="PROSITE" id="PS00625">
    <property type="entry name" value="RCC1_1"/>
    <property type="match status" value="1"/>
</dbReference>
<proteinExistence type="predicted"/>
<feature type="repeat" description="RCC1" evidence="3">
    <location>
        <begin position="77"/>
        <end position="153"/>
    </location>
</feature>
<evidence type="ECO:0000259" key="5">
    <source>
        <dbReference type="Pfam" id="PF25390"/>
    </source>
</evidence>
<keyword evidence="7" id="KW-1185">Reference proteome</keyword>
<dbReference type="GO" id="GO:0005737">
    <property type="term" value="C:cytoplasm"/>
    <property type="evidence" value="ECO:0007669"/>
    <property type="project" value="TreeGrafter"/>
</dbReference>
<evidence type="ECO:0000256" key="1">
    <source>
        <dbReference type="ARBA" id="ARBA00022658"/>
    </source>
</evidence>
<dbReference type="InterPro" id="IPR051553">
    <property type="entry name" value="Ran_GTPase-activating"/>
</dbReference>
<feature type="domain" description="RCC1-like" evidence="5">
    <location>
        <begin position="22"/>
        <end position="442"/>
    </location>
</feature>
<organism evidence="6 7">
    <name type="scientific">Nadsonia fulvescens var. elongata DSM 6958</name>
    <dbReference type="NCBI Taxonomy" id="857566"/>
    <lineage>
        <taxon>Eukaryota</taxon>
        <taxon>Fungi</taxon>
        <taxon>Dikarya</taxon>
        <taxon>Ascomycota</taxon>
        <taxon>Saccharomycotina</taxon>
        <taxon>Dipodascomycetes</taxon>
        <taxon>Dipodascales</taxon>
        <taxon>Dipodascales incertae sedis</taxon>
        <taxon>Nadsonia</taxon>
    </lineage>
</organism>
<evidence type="ECO:0000256" key="3">
    <source>
        <dbReference type="PROSITE-ProRule" id="PRU00235"/>
    </source>
</evidence>
<feature type="region of interest" description="Disordered" evidence="4">
    <location>
        <begin position="101"/>
        <end position="125"/>
    </location>
</feature>
<dbReference type="PANTHER" id="PTHR45982:SF1">
    <property type="entry name" value="REGULATOR OF CHROMOSOME CONDENSATION"/>
    <property type="match status" value="1"/>
</dbReference>
<accession>A0A1E3PHA4</accession>
<dbReference type="Pfam" id="PF25390">
    <property type="entry name" value="WD40_RLD"/>
    <property type="match status" value="1"/>
</dbReference>
<dbReference type="SUPFAM" id="SSF50985">
    <property type="entry name" value="RCC1/BLIP-II"/>
    <property type="match status" value="1"/>
</dbReference>
<dbReference type="InterPro" id="IPR000408">
    <property type="entry name" value="Reg_chr_condens"/>
</dbReference>
<evidence type="ECO:0000256" key="2">
    <source>
        <dbReference type="ARBA" id="ARBA00022737"/>
    </source>
</evidence>
<evidence type="ECO:0000313" key="6">
    <source>
        <dbReference type="EMBL" id="ODQ64690.1"/>
    </source>
</evidence>
<feature type="repeat" description="RCC1" evidence="3">
    <location>
        <begin position="316"/>
        <end position="390"/>
    </location>
</feature>
<evidence type="ECO:0000256" key="4">
    <source>
        <dbReference type="SAM" id="MobiDB-lite"/>
    </source>
</evidence>
<feature type="repeat" description="RCC1" evidence="3">
    <location>
        <begin position="154"/>
        <end position="206"/>
    </location>
</feature>
<dbReference type="Proteomes" id="UP000095009">
    <property type="component" value="Unassembled WGS sequence"/>
</dbReference>
<dbReference type="GO" id="GO:0005085">
    <property type="term" value="F:guanyl-nucleotide exchange factor activity"/>
    <property type="evidence" value="ECO:0007669"/>
    <property type="project" value="TreeGrafter"/>
</dbReference>
<dbReference type="STRING" id="857566.A0A1E3PHA4"/>
<dbReference type="InterPro" id="IPR009091">
    <property type="entry name" value="RCC1/BLIP-II"/>
</dbReference>